<dbReference type="InterPro" id="IPR010971">
    <property type="entry name" value="UbiH/COQ6"/>
</dbReference>
<evidence type="ECO:0000256" key="2">
    <source>
        <dbReference type="ARBA" id="ARBA00004749"/>
    </source>
</evidence>
<evidence type="ECO:0000256" key="6">
    <source>
        <dbReference type="ARBA" id="ARBA00023002"/>
    </source>
</evidence>
<evidence type="ECO:0000259" key="9">
    <source>
        <dbReference type="Pfam" id="PF01494"/>
    </source>
</evidence>
<dbReference type="PANTHER" id="PTHR43876:SF25">
    <property type="entry name" value="MONOOXYGENASE NMA2164"/>
    <property type="match status" value="1"/>
</dbReference>
<keyword evidence="11" id="KW-1185">Reference proteome</keyword>
<dbReference type="InterPro" id="IPR036188">
    <property type="entry name" value="FAD/NAD-bd_sf"/>
</dbReference>
<comment type="pathway">
    <text evidence="2">Cofactor biosynthesis; ubiquinone biosynthesis.</text>
</comment>
<evidence type="ECO:0000256" key="8">
    <source>
        <dbReference type="SAM" id="MobiDB-lite"/>
    </source>
</evidence>
<dbReference type="RefSeq" id="WP_317973515.1">
    <property type="nucleotide sequence ID" value="NZ_BTFW01000001.1"/>
</dbReference>
<dbReference type="InterPro" id="IPR002938">
    <property type="entry name" value="FAD-bd"/>
</dbReference>
<dbReference type="NCBIfam" id="TIGR01988">
    <property type="entry name" value="Ubi-OHases"/>
    <property type="match status" value="1"/>
</dbReference>
<reference evidence="10 11" key="1">
    <citation type="submission" date="2023-06" db="EMBL/GenBank/DDBJ databases">
        <title>Draft genome sequence of Novosphingobium sp. strain IK01.</title>
        <authorList>
            <person name="Hatamoto M."/>
            <person name="Ikarashi T."/>
            <person name="Yamaguchi T."/>
        </authorList>
    </citation>
    <scope>NUCLEOTIDE SEQUENCE [LARGE SCALE GENOMIC DNA]</scope>
    <source>
        <strain evidence="10 11">IK01</strain>
    </source>
</reference>
<dbReference type="Proteomes" id="UP001187221">
    <property type="component" value="Unassembled WGS sequence"/>
</dbReference>
<evidence type="ECO:0000313" key="10">
    <source>
        <dbReference type="EMBL" id="GMM59665.1"/>
    </source>
</evidence>
<evidence type="ECO:0000256" key="3">
    <source>
        <dbReference type="ARBA" id="ARBA00005349"/>
    </source>
</evidence>
<dbReference type="Pfam" id="PF01494">
    <property type="entry name" value="FAD_binding_3"/>
    <property type="match status" value="1"/>
</dbReference>
<dbReference type="NCBIfam" id="NF006593">
    <property type="entry name" value="PRK09126.1"/>
    <property type="match status" value="1"/>
</dbReference>
<proteinExistence type="inferred from homology"/>
<dbReference type="SUPFAM" id="SSF51905">
    <property type="entry name" value="FAD/NAD(P)-binding domain"/>
    <property type="match status" value="1"/>
</dbReference>
<keyword evidence="4" id="KW-0285">Flavoprotein</keyword>
<dbReference type="PANTHER" id="PTHR43876">
    <property type="entry name" value="UBIQUINONE BIOSYNTHESIS MONOOXYGENASE COQ6, MITOCHONDRIAL"/>
    <property type="match status" value="1"/>
</dbReference>
<comment type="cofactor">
    <cofactor evidence="1">
        <name>FAD</name>
        <dbReference type="ChEBI" id="CHEBI:57692"/>
    </cofactor>
</comment>
<evidence type="ECO:0000256" key="1">
    <source>
        <dbReference type="ARBA" id="ARBA00001974"/>
    </source>
</evidence>
<comment type="similarity">
    <text evidence="3">Belongs to the UbiH/COQ6 family.</text>
</comment>
<evidence type="ECO:0000313" key="11">
    <source>
        <dbReference type="Proteomes" id="UP001187221"/>
    </source>
</evidence>
<dbReference type="InterPro" id="IPR051205">
    <property type="entry name" value="UbiH/COQ6_monooxygenase"/>
</dbReference>
<evidence type="ECO:0000256" key="7">
    <source>
        <dbReference type="ARBA" id="ARBA00023033"/>
    </source>
</evidence>
<organism evidence="10 11">
    <name type="scientific">Novosphingobium pituita</name>
    <dbReference type="NCBI Taxonomy" id="3056842"/>
    <lineage>
        <taxon>Bacteria</taxon>
        <taxon>Pseudomonadati</taxon>
        <taxon>Pseudomonadota</taxon>
        <taxon>Alphaproteobacteria</taxon>
        <taxon>Sphingomonadales</taxon>
        <taxon>Sphingomonadaceae</taxon>
        <taxon>Novosphingobium</taxon>
    </lineage>
</organism>
<dbReference type="PRINTS" id="PR00420">
    <property type="entry name" value="RNGMNOXGNASE"/>
</dbReference>
<dbReference type="EMBL" id="BTFW01000001">
    <property type="protein sequence ID" value="GMM59665.1"/>
    <property type="molecule type" value="Genomic_DNA"/>
</dbReference>
<feature type="domain" description="FAD-binding" evidence="9">
    <location>
        <begin position="28"/>
        <end position="369"/>
    </location>
</feature>
<comment type="caution">
    <text evidence="10">The sequence shown here is derived from an EMBL/GenBank/DDBJ whole genome shotgun (WGS) entry which is preliminary data.</text>
</comment>
<keyword evidence="7" id="KW-0503">Monooxygenase</keyword>
<evidence type="ECO:0000256" key="4">
    <source>
        <dbReference type="ARBA" id="ARBA00022630"/>
    </source>
</evidence>
<protein>
    <submittedName>
        <fullName evidence="10">5-demethoxyubiquinol-8 5-hydroxylase UbiM</fullName>
    </submittedName>
</protein>
<feature type="region of interest" description="Disordered" evidence="8">
    <location>
        <begin position="1"/>
        <end position="21"/>
    </location>
</feature>
<keyword evidence="6" id="KW-0560">Oxidoreductase</keyword>
<sequence length="420" mass="44743">MDDPPCHAAFPPAPSGSGIDKESGGVMDYDVVVVGGGPAGLAFARGLARASQRGRPLKVAIVERQPREALAQPAFDGREIALTHRSIDTLKALSAWEHIPQNEVAPLREARVLNGASPFALAFDPRGGVHDRLGTLVPNHLIRRALFEVTARQEGLDLLTGASITALVADDSGAHVVLADGRRLAAPLLVGADSRFSFVREQLGIPAQINRTGRSMLCCRVHHEANHDSIATEWFDHGETKAILPLNGRMASAVLTLASEEIDRLCAMDPATLGAELTRRFDGRLGQMRVAQAPHAYPLATTWSRHFASTSAALIGDAAVGMHPVTAHGFNLGLRSAASLAALVVRAHGLGRPLASPLLLRRYEAGQRLAARPLYDGTNLLVNLFTAETPPARLARSASLRLAARLPGLRGGVSRLLLQR</sequence>
<dbReference type="Gene3D" id="3.50.50.60">
    <property type="entry name" value="FAD/NAD(P)-binding domain"/>
    <property type="match status" value="2"/>
</dbReference>
<name>A0ABQ6P357_9SPHN</name>
<evidence type="ECO:0000256" key="5">
    <source>
        <dbReference type="ARBA" id="ARBA00022827"/>
    </source>
</evidence>
<gene>
    <name evidence="10" type="primary">ubiM</name>
    <name evidence="10" type="ORF">NUTIK01_04420</name>
</gene>
<keyword evidence="5" id="KW-0274">FAD</keyword>
<accession>A0ABQ6P357</accession>